<evidence type="ECO:0000259" key="3">
    <source>
        <dbReference type="SMART" id="SM00014"/>
    </source>
</evidence>
<evidence type="ECO:0000313" key="4">
    <source>
        <dbReference type="EMBL" id="ACQ78918.1"/>
    </source>
</evidence>
<accession>C5BY24</accession>
<dbReference type="Proteomes" id="UP000007962">
    <property type="component" value="Chromosome"/>
</dbReference>
<feature type="transmembrane region" description="Helical" evidence="2">
    <location>
        <begin position="30"/>
        <end position="51"/>
    </location>
</feature>
<dbReference type="Pfam" id="PF01569">
    <property type="entry name" value="PAP2"/>
    <property type="match status" value="1"/>
</dbReference>
<dbReference type="EMBL" id="CP001618">
    <property type="protein sequence ID" value="ACQ78918.1"/>
    <property type="molecule type" value="Genomic_DNA"/>
</dbReference>
<keyword evidence="2" id="KW-0812">Transmembrane</keyword>
<dbReference type="HOGENOM" id="CLU_061746_1_0_11"/>
<dbReference type="Gene3D" id="1.20.144.10">
    <property type="entry name" value="Phosphatidic acid phosphatase type 2/haloperoxidase"/>
    <property type="match status" value="1"/>
</dbReference>
<feature type="region of interest" description="Disordered" evidence="1">
    <location>
        <begin position="1"/>
        <end position="22"/>
    </location>
</feature>
<dbReference type="STRING" id="471853.Bcav_0656"/>
<keyword evidence="5" id="KW-1185">Reference proteome</keyword>
<reference evidence="4 5" key="1">
    <citation type="journal article" date="2009" name="Stand. Genomic Sci.">
        <title>Complete genome sequence of Beutenbergia cavernae type strain (HKI 0122).</title>
        <authorList>
            <person name="Land M."/>
            <person name="Pukall R."/>
            <person name="Abt B."/>
            <person name="Goker M."/>
            <person name="Rohde M."/>
            <person name="Glavina Del Rio T."/>
            <person name="Tice H."/>
            <person name="Copeland A."/>
            <person name="Cheng J.F."/>
            <person name="Lucas S."/>
            <person name="Chen F."/>
            <person name="Nolan M."/>
            <person name="Bruce D."/>
            <person name="Goodwin L."/>
            <person name="Pitluck S."/>
            <person name="Ivanova N."/>
            <person name="Mavromatis K."/>
            <person name="Ovchinnikova G."/>
            <person name="Pati A."/>
            <person name="Chen A."/>
            <person name="Palaniappan K."/>
            <person name="Hauser L."/>
            <person name="Chang Y.J."/>
            <person name="Jefferies C.C."/>
            <person name="Saunders E."/>
            <person name="Brettin T."/>
            <person name="Detter J.C."/>
            <person name="Han C."/>
            <person name="Chain P."/>
            <person name="Bristow J."/>
            <person name="Eisen J.A."/>
            <person name="Markowitz V."/>
            <person name="Hugenholtz P."/>
            <person name="Kyrpides N.C."/>
            <person name="Klenk H.P."/>
            <person name="Lapidus A."/>
        </authorList>
    </citation>
    <scope>NUCLEOTIDE SEQUENCE [LARGE SCALE GENOMIC DNA]</scope>
    <source>
        <strain evidence="5">ATCC BAA-8 / DSM 12333 / NBRC 16432</strain>
    </source>
</reference>
<dbReference type="eggNOG" id="COG0671">
    <property type="taxonomic scope" value="Bacteria"/>
</dbReference>
<organism evidence="4 5">
    <name type="scientific">Beutenbergia cavernae (strain ATCC BAA-8 / DSM 12333 / CCUG 43141 / JCM 11478 / NBRC 16432 / NCIMB 13614 / HKI 0122)</name>
    <dbReference type="NCBI Taxonomy" id="471853"/>
    <lineage>
        <taxon>Bacteria</taxon>
        <taxon>Bacillati</taxon>
        <taxon>Actinomycetota</taxon>
        <taxon>Actinomycetes</taxon>
        <taxon>Micrococcales</taxon>
        <taxon>Beutenbergiaceae</taxon>
        <taxon>Beutenbergia</taxon>
    </lineage>
</organism>
<gene>
    <name evidence="4" type="ordered locus">Bcav_0656</name>
</gene>
<keyword evidence="2" id="KW-1133">Transmembrane helix</keyword>
<evidence type="ECO:0000313" key="5">
    <source>
        <dbReference type="Proteomes" id="UP000007962"/>
    </source>
</evidence>
<feature type="transmembrane region" description="Helical" evidence="2">
    <location>
        <begin position="111"/>
        <end position="128"/>
    </location>
</feature>
<feature type="transmembrane region" description="Helical" evidence="2">
    <location>
        <begin position="85"/>
        <end position="104"/>
    </location>
</feature>
<dbReference type="SUPFAM" id="SSF48317">
    <property type="entry name" value="Acid phosphatase/Vanadium-dependent haloperoxidase"/>
    <property type="match status" value="1"/>
</dbReference>
<sequence length="309" mass="31103">MSVLDPAHPRATHAPSLTRATPSGGAGARWAFAFVGAIVAAVGVWATWRFFVASPTGQRVDEVALRGSELGRSRLVEIAEPVLDVVSVPFLVVVVVAAVVVAAVQRRWGTALRVVVLMVGANLTTQVLKSSILDRPDLGVTPGASNSFPSGHTTVAASVAAAALMVVPRGLRPLVAVVGAAYTAATGVATMILGWHRPSDVIAAIAVVTAWSLLVLIPGAARGSAERGVGGGRTFAVVVLAIAAVAGLAVGIGALFATANATVDLPPLLDDVVGELVDRGQLFLAYAGAAAAVGGAASVSALTQLLGRR</sequence>
<dbReference type="AlphaFoldDB" id="C5BY24"/>
<protein>
    <submittedName>
        <fullName evidence="4">Phosphoesterase PA-phosphatase related</fullName>
    </submittedName>
</protein>
<feature type="transmembrane region" description="Helical" evidence="2">
    <location>
        <begin position="283"/>
        <end position="306"/>
    </location>
</feature>
<dbReference type="RefSeq" id="WP_012725698.1">
    <property type="nucleotide sequence ID" value="NC_012669.1"/>
</dbReference>
<dbReference type="InterPro" id="IPR000326">
    <property type="entry name" value="PAP2/HPO"/>
</dbReference>
<feature type="transmembrane region" description="Helical" evidence="2">
    <location>
        <begin position="235"/>
        <end position="263"/>
    </location>
</feature>
<feature type="domain" description="Phosphatidic acid phosphatase type 2/haloperoxidase" evidence="3">
    <location>
        <begin position="111"/>
        <end position="216"/>
    </location>
</feature>
<feature type="transmembrane region" description="Helical" evidence="2">
    <location>
        <begin position="148"/>
        <end position="167"/>
    </location>
</feature>
<dbReference type="KEGG" id="bcv:Bcav_0656"/>
<keyword evidence="2" id="KW-0472">Membrane</keyword>
<dbReference type="InterPro" id="IPR036938">
    <property type="entry name" value="PAP2/HPO_sf"/>
</dbReference>
<evidence type="ECO:0000256" key="2">
    <source>
        <dbReference type="SAM" id="Phobius"/>
    </source>
</evidence>
<proteinExistence type="predicted"/>
<name>C5BY24_BEUC1</name>
<feature type="transmembrane region" description="Helical" evidence="2">
    <location>
        <begin position="201"/>
        <end position="223"/>
    </location>
</feature>
<evidence type="ECO:0000256" key="1">
    <source>
        <dbReference type="SAM" id="MobiDB-lite"/>
    </source>
</evidence>
<dbReference type="OrthoDB" id="3240395at2"/>
<dbReference type="SMART" id="SM00014">
    <property type="entry name" value="acidPPc"/>
    <property type="match status" value="1"/>
</dbReference>
<feature type="transmembrane region" description="Helical" evidence="2">
    <location>
        <begin position="174"/>
        <end position="195"/>
    </location>
</feature>